<sequence length="369" mass="39009">MRLAHGRAPGVGDRIDTMIDYTSWDETGAILRAHAEKTEQGDRPAAESLDALRADGTFALRVPKEHGGAWAGSETVARHLAGLGRACPSTAWVAGTCVTAKNIAVRCFPDAREYFADPDALFCGSGVPAAKGEHVAGGVRVTGRWPSVSGCEDAAWASLAVVVDGRFSIAVVPVADLAVERTWQVAGMRGTGSHTLVAEDLLVPVERVVAADRFAAGDLLLYSMTVLGPVVGAARGALDVVEAMFASDRKPFMTAYSRMGESAGARHWLAEATHLVTRAENTMLAVARVADTTEVSDADLPRLRMDLADAGSDCRAAIERMLDLHGSGGFSTANALQRFWRDVAVGSRHPHLNPYLAVETLGAALADRP</sequence>
<dbReference type="PANTHER" id="PTHR48083">
    <property type="entry name" value="MEDIUM-CHAIN SPECIFIC ACYL-COA DEHYDROGENASE, MITOCHONDRIAL-RELATED"/>
    <property type="match status" value="1"/>
</dbReference>
<keyword evidence="1" id="KW-0560">Oxidoreductase</keyword>
<dbReference type="InterPro" id="IPR036250">
    <property type="entry name" value="AcylCo_DH-like_C"/>
</dbReference>
<dbReference type="Gene3D" id="2.40.110.10">
    <property type="entry name" value="Butyryl-CoA Dehydrogenase, subunit A, domain 2"/>
    <property type="match status" value="1"/>
</dbReference>
<evidence type="ECO:0000313" key="4">
    <source>
        <dbReference type="Proteomes" id="UP001141259"/>
    </source>
</evidence>
<dbReference type="GO" id="GO:0016712">
    <property type="term" value="F:oxidoreductase activity, acting on paired donors, with incorporation or reduction of molecular oxygen, reduced flavin or flavoprotein as one donor, and incorporation of one atom of oxygen"/>
    <property type="evidence" value="ECO:0007669"/>
    <property type="project" value="TreeGrafter"/>
</dbReference>
<dbReference type="InterPro" id="IPR050741">
    <property type="entry name" value="Acyl-CoA_dehydrogenase"/>
</dbReference>
<dbReference type="Proteomes" id="UP001141259">
    <property type="component" value="Unassembled WGS sequence"/>
</dbReference>
<accession>A0A9X2VFQ9</accession>
<dbReference type="InterPro" id="IPR009100">
    <property type="entry name" value="AcylCoA_DH/oxidase_NM_dom_sf"/>
</dbReference>
<dbReference type="InterPro" id="IPR037069">
    <property type="entry name" value="AcylCoA_DH/ox_N_sf"/>
</dbReference>
<evidence type="ECO:0000259" key="2">
    <source>
        <dbReference type="Pfam" id="PF08028"/>
    </source>
</evidence>
<feature type="domain" description="Acyl-CoA dehydrogenase C-terminal" evidence="2">
    <location>
        <begin position="228"/>
        <end position="353"/>
    </location>
</feature>
<keyword evidence="4" id="KW-1185">Reference proteome</keyword>
<evidence type="ECO:0000313" key="3">
    <source>
        <dbReference type="EMBL" id="MCS7475840.1"/>
    </source>
</evidence>
<dbReference type="InterPro" id="IPR046373">
    <property type="entry name" value="Acyl-CoA_Oxase/DH_mid-dom_sf"/>
</dbReference>
<comment type="caution">
    <text evidence="3">The sequence shown here is derived from an EMBL/GenBank/DDBJ whole genome shotgun (WGS) entry which is preliminary data.</text>
</comment>
<dbReference type="Gene3D" id="1.20.140.10">
    <property type="entry name" value="Butyryl-CoA Dehydrogenase, subunit A, domain 3"/>
    <property type="match status" value="1"/>
</dbReference>
<proteinExistence type="predicted"/>
<dbReference type="GO" id="GO:0003995">
    <property type="term" value="F:acyl-CoA dehydrogenase activity"/>
    <property type="evidence" value="ECO:0007669"/>
    <property type="project" value="TreeGrafter"/>
</dbReference>
<organism evidence="3 4">
    <name type="scientific">Umezawaea endophytica</name>
    <dbReference type="NCBI Taxonomy" id="1654476"/>
    <lineage>
        <taxon>Bacteria</taxon>
        <taxon>Bacillati</taxon>
        <taxon>Actinomycetota</taxon>
        <taxon>Actinomycetes</taxon>
        <taxon>Pseudonocardiales</taxon>
        <taxon>Pseudonocardiaceae</taxon>
        <taxon>Umezawaea</taxon>
    </lineage>
</organism>
<dbReference type="AlphaFoldDB" id="A0A9X2VFQ9"/>
<dbReference type="GO" id="GO:0050660">
    <property type="term" value="F:flavin adenine dinucleotide binding"/>
    <property type="evidence" value="ECO:0007669"/>
    <property type="project" value="InterPro"/>
</dbReference>
<reference evidence="3" key="1">
    <citation type="submission" date="2022-08" db="EMBL/GenBank/DDBJ databases">
        <authorList>
            <person name="Tistechok S."/>
            <person name="Samborskyy M."/>
            <person name="Roman I."/>
        </authorList>
    </citation>
    <scope>NUCLEOTIDE SEQUENCE</scope>
    <source>
        <strain evidence="3">DSM 103496</strain>
    </source>
</reference>
<dbReference type="Gene3D" id="1.10.540.10">
    <property type="entry name" value="Acyl-CoA dehydrogenase/oxidase, N-terminal domain"/>
    <property type="match status" value="1"/>
</dbReference>
<dbReference type="Pfam" id="PF08028">
    <property type="entry name" value="Acyl-CoA_dh_2"/>
    <property type="match status" value="1"/>
</dbReference>
<dbReference type="GO" id="GO:0033539">
    <property type="term" value="P:fatty acid beta-oxidation using acyl-CoA dehydrogenase"/>
    <property type="evidence" value="ECO:0007669"/>
    <property type="project" value="TreeGrafter"/>
</dbReference>
<dbReference type="PIRSF" id="PIRSF016578">
    <property type="entry name" value="HsaA"/>
    <property type="match status" value="1"/>
</dbReference>
<dbReference type="GO" id="GO:0005737">
    <property type="term" value="C:cytoplasm"/>
    <property type="evidence" value="ECO:0007669"/>
    <property type="project" value="TreeGrafter"/>
</dbReference>
<dbReference type="PANTHER" id="PTHR48083:SF19">
    <property type="entry name" value="FLAVIN-DEPENDENT MONOOXYGENASE, OXYGENASE SUBUNIT HSAA"/>
    <property type="match status" value="1"/>
</dbReference>
<dbReference type="InterPro" id="IPR013107">
    <property type="entry name" value="Acyl-CoA_DH_C"/>
</dbReference>
<name>A0A9X2VFQ9_9PSEU</name>
<dbReference type="RefSeq" id="WP_259621341.1">
    <property type="nucleotide sequence ID" value="NZ_JANYMP010000001.1"/>
</dbReference>
<dbReference type="EMBL" id="JANYMP010000001">
    <property type="protein sequence ID" value="MCS7475840.1"/>
    <property type="molecule type" value="Genomic_DNA"/>
</dbReference>
<gene>
    <name evidence="3" type="ORF">NZH93_03165</name>
</gene>
<evidence type="ECO:0000256" key="1">
    <source>
        <dbReference type="ARBA" id="ARBA00023002"/>
    </source>
</evidence>
<protein>
    <submittedName>
        <fullName evidence="3">Acyl-CoA dehydrogenase</fullName>
    </submittedName>
</protein>
<dbReference type="SUPFAM" id="SSF47203">
    <property type="entry name" value="Acyl-CoA dehydrogenase C-terminal domain-like"/>
    <property type="match status" value="1"/>
</dbReference>
<dbReference type="SUPFAM" id="SSF56645">
    <property type="entry name" value="Acyl-CoA dehydrogenase NM domain-like"/>
    <property type="match status" value="1"/>
</dbReference>